<dbReference type="EMBL" id="CP097509">
    <property type="protein sequence ID" value="URE14049.1"/>
    <property type="molecule type" value="Genomic_DNA"/>
</dbReference>
<dbReference type="InterPro" id="IPR040319">
    <property type="entry name" value="LSD1-like"/>
</dbReference>
<evidence type="ECO:0000313" key="6">
    <source>
        <dbReference type="Proteomes" id="UP001055439"/>
    </source>
</evidence>
<proteinExistence type="predicted"/>
<dbReference type="GO" id="GO:0005634">
    <property type="term" value="C:nucleus"/>
    <property type="evidence" value="ECO:0007669"/>
    <property type="project" value="UniProtKB-SubCell"/>
</dbReference>
<dbReference type="PANTHER" id="PTHR31747:SF3">
    <property type="entry name" value="PROTEIN LSD1"/>
    <property type="match status" value="1"/>
</dbReference>
<evidence type="ECO:0000256" key="1">
    <source>
        <dbReference type="ARBA" id="ARBA00004123"/>
    </source>
</evidence>
<evidence type="ECO:0000256" key="3">
    <source>
        <dbReference type="SAM" id="MobiDB-lite"/>
    </source>
</evidence>
<dbReference type="Pfam" id="PF06943">
    <property type="entry name" value="zf-LSD1"/>
    <property type="match status" value="1"/>
</dbReference>
<keyword evidence="2" id="KW-0539">Nucleus</keyword>
<comment type="subcellular location">
    <subcellularLocation>
        <location evidence="1">Nucleus</location>
    </subcellularLocation>
</comment>
<protein>
    <submittedName>
        <fullName evidence="5">LSD1 zinc finger domain containing protein</fullName>
    </submittedName>
</protein>
<reference evidence="5" key="1">
    <citation type="submission" date="2022-05" db="EMBL/GenBank/DDBJ databases">
        <title>The Musa troglodytarum L. genome provides insights into the mechanism of non-climacteric behaviour and enrichment of carotenoids.</title>
        <authorList>
            <person name="Wang J."/>
        </authorList>
    </citation>
    <scope>NUCLEOTIDE SEQUENCE</scope>
    <source>
        <tissue evidence="5">Leaf</tissue>
    </source>
</reference>
<dbReference type="AlphaFoldDB" id="A0A9E7GL67"/>
<dbReference type="NCBIfam" id="TIGR01053">
    <property type="entry name" value="LSD1"/>
    <property type="match status" value="1"/>
</dbReference>
<feature type="region of interest" description="Disordered" evidence="3">
    <location>
        <begin position="47"/>
        <end position="66"/>
    </location>
</feature>
<keyword evidence="6" id="KW-1185">Reference proteome</keyword>
<dbReference type="InterPro" id="IPR005735">
    <property type="entry name" value="Znf_LSD1"/>
</dbReference>
<accession>A0A9E7GL67</accession>
<evidence type="ECO:0000313" key="5">
    <source>
        <dbReference type="EMBL" id="URE14049.1"/>
    </source>
</evidence>
<name>A0A9E7GL67_9LILI</name>
<sequence length="303" mass="33367">MRAARRGRGGKPKPSRGGLPVRLEGRRIITRKGLTVDDRTYKGSWAAGSPVRGAKGGKESRTVQGRKGAGTVILKAHHPSLDRVQRRSEISCGINRRAVICIATSIRLHFRFLFWHRQQWEIEESGCLCEVEGFDSFEENNIGTVERMPVPLAPFPTPPPPPPLAPPNGGQGQLVCSGCRNLLLYPQGAKSVCCAVCRAVTTVPPPGNLIFSHITVQLILHSTLNRNGTVDLWRMPHATDVYTRSKQRSVFLLPHGKSGSGSKSGSTCELWELPNAADVSIWSKIGEMCSLQLCYFHWSFSKH</sequence>
<feature type="region of interest" description="Disordered" evidence="3">
    <location>
        <begin position="1"/>
        <end position="22"/>
    </location>
</feature>
<gene>
    <name evidence="5" type="ORF">MUK42_10466</name>
</gene>
<evidence type="ECO:0000259" key="4">
    <source>
        <dbReference type="Pfam" id="PF06943"/>
    </source>
</evidence>
<dbReference type="PANTHER" id="PTHR31747">
    <property type="entry name" value="PROTEIN LSD1"/>
    <property type="match status" value="1"/>
</dbReference>
<feature type="compositionally biased region" description="Basic residues" evidence="3">
    <location>
        <begin position="1"/>
        <end position="14"/>
    </location>
</feature>
<organism evidence="5 6">
    <name type="scientific">Musa troglodytarum</name>
    <name type="common">fe'i banana</name>
    <dbReference type="NCBI Taxonomy" id="320322"/>
    <lineage>
        <taxon>Eukaryota</taxon>
        <taxon>Viridiplantae</taxon>
        <taxon>Streptophyta</taxon>
        <taxon>Embryophyta</taxon>
        <taxon>Tracheophyta</taxon>
        <taxon>Spermatophyta</taxon>
        <taxon>Magnoliopsida</taxon>
        <taxon>Liliopsida</taxon>
        <taxon>Zingiberales</taxon>
        <taxon>Musaceae</taxon>
        <taxon>Musa</taxon>
    </lineage>
</organism>
<dbReference type="Proteomes" id="UP001055439">
    <property type="component" value="Chromosome 7"/>
</dbReference>
<evidence type="ECO:0000256" key="2">
    <source>
        <dbReference type="ARBA" id="ARBA00023242"/>
    </source>
</evidence>
<feature type="domain" description="Zinc finger LSD1-type" evidence="4">
    <location>
        <begin position="176"/>
        <end position="200"/>
    </location>
</feature>